<dbReference type="SUPFAM" id="SSF63380">
    <property type="entry name" value="Riboflavin synthase domain-like"/>
    <property type="match status" value="1"/>
</dbReference>
<feature type="domain" description="FAD-binding FR-type" evidence="9">
    <location>
        <begin position="1"/>
        <end position="107"/>
    </location>
</feature>
<evidence type="ECO:0000259" key="9">
    <source>
        <dbReference type="PROSITE" id="PS51384"/>
    </source>
</evidence>
<dbReference type="GO" id="GO:0016491">
    <property type="term" value="F:oxidoreductase activity"/>
    <property type="evidence" value="ECO:0007669"/>
    <property type="project" value="UniProtKB-KW"/>
</dbReference>
<keyword evidence="5 8" id="KW-0274">FAD</keyword>
<feature type="non-terminal residue" evidence="10">
    <location>
        <position position="286"/>
    </location>
</feature>
<comment type="cofactor">
    <cofactor evidence="1 8">
        <name>FAD</name>
        <dbReference type="ChEBI" id="CHEBI:57692"/>
    </cofactor>
</comment>
<evidence type="ECO:0000256" key="7">
    <source>
        <dbReference type="ARBA" id="ARBA00023136"/>
    </source>
</evidence>
<evidence type="ECO:0000256" key="4">
    <source>
        <dbReference type="ARBA" id="ARBA00022630"/>
    </source>
</evidence>
<dbReference type="OrthoDB" id="432685at2759"/>
<organism evidence="10 11">
    <name type="scientific">Baudoinia panamericana (strain UAMH 10762)</name>
    <name type="common">Angels' share fungus</name>
    <name type="synonym">Baudoinia compniacensis (strain UAMH 10762)</name>
    <dbReference type="NCBI Taxonomy" id="717646"/>
    <lineage>
        <taxon>Eukaryota</taxon>
        <taxon>Fungi</taxon>
        <taxon>Dikarya</taxon>
        <taxon>Ascomycota</taxon>
        <taxon>Pezizomycotina</taxon>
        <taxon>Dothideomycetes</taxon>
        <taxon>Dothideomycetidae</taxon>
        <taxon>Mycosphaerellales</taxon>
        <taxon>Teratosphaeriaceae</taxon>
        <taxon>Baudoinia</taxon>
    </lineage>
</organism>
<dbReference type="InterPro" id="IPR001834">
    <property type="entry name" value="CBR-like"/>
</dbReference>
<dbReference type="GO" id="GO:0016020">
    <property type="term" value="C:membrane"/>
    <property type="evidence" value="ECO:0007669"/>
    <property type="project" value="UniProtKB-SubCell"/>
</dbReference>
<keyword evidence="4 8" id="KW-0285">Flavoprotein</keyword>
<dbReference type="PROSITE" id="PS51384">
    <property type="entry name" value="FAD_FR"/>
    <property type="match status" value="1"/>
</dbReference>
<proteinExistence type="inferred from homology"/>
<dbReference type="InterPro" id="IPR039261">
    <property type="entry name" value="FNR_nucleotide-bd"/>
</dbReference>
<evidence type="ECO:0000256" key="2">
    <source>
        <dbReference type="ARBA" id="ARBA00004370"/>
    </source>
</evidence>
<feature type="binding site" evidence="8">
    <location>
        <position position="56"/>
    </location>
    <ligand>
        <name>FAD</name>
        <dbReference type="ChEBI" id="CHEBI:57692"/>
    </ligand>
</feature>
<dbReference type="AlphaFoldDB" id="M2NB81"/>
<gene>
    <name evidence="10" type="ORF">BAUCODRAFT_59271</name>
</gene>
<comment type="subcellular location">
    <subcellularLocation>
        <location evidence="2">Membrane</location>
    </subcellularLocation>
</comment>
<protein>
    <recommendedName>
        <fullName evidence="9">FAD-binding FR-type domain-containing protein</fullName>
    </recommendedName>
</protein>
<dbReference type="PANTHER" id="PTHR19370:SF189">
    <property type="entry name" value="CYTOCHROME C MITOCHONDRIAL IMPORT FACTOR CYC2"/>
    <property type="match status" value="1"/>
</dbReference>
<keyword evidence="7" id="KW-0472">Membrane</keyword>
<feature type="binding site" evidence="8">
    <location>
        <position position="73"/>
    </location>
    <ligand>
        <name>FAD</name>
        <dbReference type="ChEBI" id="CHEBI:57692"/>
    </ligand>
</feature>
<accession>M2NB81</accession>
<comment type="similarity">
    <text evidence="3">Belongs to the flavoprotein pyridine nucleotide cytochrome reductase family.</text>
</comment>
<dbReference type="eggNOG" id="KOG0534">
    <property type="taxonomic scope" value="Eukaryota"/>
</dbReference>
<dbReference type="RefSeq" id="XP_007676236.1">
    <property type="nucleotide sequence ID" value="XM_007678046.2"/>
</dbReference>
<evidence type="ECO:0000256" key="8">
    <source>
        <dbReference type="PIRSR" id="PIRSR601834-1"/>
    </source>
</evidence>
<dbReference type="Gene3D" id="3.40.50.80">
    <property type="entry name" value="Nucleotide-binding domain of ferredoxin-NADP reductase (FNR) module"/>
    <property type="match status" value="1"/>
</dbReference>
<dbReference type="OMA" id="GCLRFFI"/>
<keyword evidence="11" id="KW-1185">Reference proteome</keyword>
<reference evidence="10 11" key="1">
    <citation type="journal article" date="2012" name="PLoS Pathog.">
        <title>Diverse lifestyles and strategies of plant pathogenesis encoded in the genomes of eighteen Dothideomycetes fungi.</title>
        <authorList>
            <person name="Ohm R.A."/>
            <person name="Feau N."/>
            <person name="Henrissat B."/>
            <person name="Schoch C.L."/>
            <person name="Horwitz B.A."/>
            <person name="Barry K.W."/>
            <person name="Condon B.J."/>
            <person name="Copeland A.C."/>
            <person name="Dhillon B."/>
            <person name="Glaser F."/>
            <person name="Hesse C.N."/>
            <person name="Kosti I."/>
            <person name="LaButti K."/>
            <person name="Lindquist E.A."/>
            <person name="Lucas S."/>
            <person name="Salamov A.A."/>
            <person name="Bradshaw R.E."/>
            <person name="Ciuffetti L."/>
            <person name="Hamelin R.C."/>
            <person name="Kema G.H.J."/>
            <person name="Lawrence C."/>
            <person name="Scott J.A."/>
            <person name="Spatafora J.W."/>
            <person name="Turgeon B.G."/>
            <person name="de Wit P.J.G.M."/>
            <person name="Zhong S."/>
            <person name="Goodwin S.B."/>
            <person name="Grigoriev I.V."/>
        </authorList>
    </citation>
    <scope>NUCLEOTIDE SEQUENCE [LARGE SCALE GENOMIC DNA]</scope>
    <source>
        <strain evidence="10 11">UAMH 10762</strain>
    </source>
</reference>
<dbReference type="InterPro" id="IPR017938">
    <property type="entry name" value="Riboflavin_synthase-like_b-brl"/>
</dbReference>
<keyword evidence="6" id="KW-0560">Oxidoreductase</keyword>
<dbReference type="GeneID" id="19115815"/>
<evidence type="ECO:0000313" key="10">
    <source>
        <dbReference type="EMBL" id="EMC96409.1"/>
    </source>
</evidence>
<dbReference type="InterPro" id="IPR008333">
    <property type="entry name" value="Cbr1-like_FAD-bd_dom"/>
</dbReference>
<dbReference type="STRING" id="717646.M2NB81"/>
<dbReference type="Pfam" id="PF00970">
    <property type="entry name" value="FAD_binding_6"/>
    <property type="match status" value="1"/>
</dbReference>
<dbReference type="GO" id="GO:0005739">
    <property type="term" value="C:mitochondrion"/>
    <property type="evidence" value="ECO:0007669"/>
    <property type="project" value="TreeGrafter"/>
</dbReference>
<dbReference type="Proteomes" id="UP000011761">
    <property type="component" value="Unassembled WGS sequence"/>
</dbReference>
<name>M2NB81_BAUPA</name>
<sequence>FVRYTVTGKQNVSSTCSIFTLKPAGATTIDTERLFGERGVTSVQVKQPQLQIARAYTVLPRVPDQASDELRFLIRKERNGEVSGYLHRLALDSYVEIRGPTVEYGLPANIGDVLFLAGGTGIAPALQVAEKLKGESVVHILWASRRSEDCRGAVSDTVSGKAGSVWNSFWRNPTVVPSKETNHDETSPIIKQLGSIKRGCSQGRLQVDYFVDEESTFISPSLVESTLGRIHNEHPGYQRLIFVSGPEGFVNHWAGPKQWVGGREVQGPLGGLLRTMDLGDWQVVKL</sequence>
<evidence type="ECO:0000256" key="6">
    <source>
        <dbReference type="ARBA" id="ARBA00023002"/>
    </source>
</evidence>
<dbReference type="CDD" id="cd06183">
    <property type="entry name" value="cyt_b5_reduct_like"/>
    <property type="match status" value="1"/>
</dbReference>
<evidence type="ECO:0000256" key="5">
    <source>
        <dbReference type="ARBA" id="ARBA00022827"/>
    </source>
</evidence>
<dbReference type="KEGG" id="bcom:BAUCODRAFT_59271"/>
<dbReference type="Gene3D" id="2.40.30.10">
    <property type="entry name" value="Translation factors"/>
    <property type="match status" value="1"/>
</dbReference>
<dbReference type="PANTHER" id="PTHR19370">
    <property type="entry name" value="NADH-CYTOCHROME B5 REDUCTASE"/>
    <property type="match status" value="1"/>
</dbReference>
<feature type="binding site" evidence="8">
    <location>
        <position position="83"/>
    </location>
    <ligand>
        <name>FAD</name>
        <dbReference type="ChEBI" id="CHEBI:57692"/>
    </ligand>
</feature>
<dbReference type="SUPFAM" id="SSF52343">
    <property type="entry name" value="Ferredoxin reductase-like, C-terminal NADP-linked domain"/>
    <property type="match status" value="1"/>
</dbReference>
<dbReference type="InterPro" id="IPR017927">
    <property type="entry name" value="FAD-bd_FR_type"/>
</dbReference>
<evidence type="ECO:0000256" key="1">
    <source>
        <dbReference type="ARBA" id="ARBA00001974"/>
    </source>
</evidence>
<dbReference type="EMBL" id="KB445555">
    <property type="protein sequence ID" value="EMC96409.1"/>
    <property type="molecule type" value="Genomic_DNA"/>
</dbReference>
<evidence type="ECO:0000256" key="3">
    <source>
        <dbReference type="ARBA" id="ARBA00006105"/>
    </source>
</evidence>
<feature type="binding site" evidence="8">
    <location>
        <position position="54"/>
    </location>
    <ligand>
        <name>FAD</name>
        <dbReference type="ChEBI" id="CHEBI:57692"/>
    </ligand>
</feature>
<dbReference type="HOGENOM" id="CLU_003827_6_0_1"/>
<feature type="non-terminal residue" evidence="10">
    <location>
        <position position="1"/>
    </location>
</feature>
<evidence type="ECO:0000313" key="11">
    <source>
        <dbReference type="Proteomes" id="UP000011761"/>
    </source>
</evidence>
<feature type="binding site" evidence="8">
    <location>
        <position position="82"/>
    </location>
    <ligand>
        <name>FAD</name>
        <dbReference type="ChEBI" id="CHEBI:57692"/>
    </ligand>
</feature>